<proteinExistence type="predicted"/>
<accession>A0A1Y1VGW7</accession>
<dbReference type="EMBL" id="MCFH01000008">
    <property type="protein sequence ID" value="ORX55966.1"/>
    <property type="molecule type" value="Genomic_DNA"/>
</dbReference>
<gene>
    <name evidence="1" type="ORF">BCR36DRAFT_367801</name>
</gene>
<sequence length="130" mass="15234">MPHEINRKIVQKVARELKNNHHKLPDNMKFIVNFPSINSNTIKIVNSLTKCFKPSSWTIKIINNENNNTLTNSFKKKNPIIIYQLCKEENENNLFMEDNNANKKNDISITKSLYSNSCYRKISAKQMPFM</sequence>
<reference evidence="1 2" key="1">
    <citation type="submission" date="2016-08" db="EMBL/GenBank/DDBJ databases">
        <title>Genomes of anaerobic fungi encode conserved fungal cellulosomes for biomass hydrolysis.</title>
        <authorList>
            <consortium name="DOE Joint Genome Institute"/>
            <person name="Haitjema C.H."/>
            <person name="Gilmore S.P."/>
            <person name="Henske J.K."/>
            <person name="Solomon K.V."/>
            <person name="De Groot R."/>
            <person name="Kuo A."/>
            <person name="Mondo S.J."/>
            <person name="Salamov A.A."/>
            <person name="Labutti K."/>
            <person name="Zhao Z."/>
            <person name="Chiniquy J."/>
            <person name="Barry K."/>
            <person name="Brewer H.M."/>
            <person name="Purvine S.O."/>
            <person name="Wright A.T."/>
            <person name="Boxma B."/>
            <person name="Van Alen T."/>
            <person name="Hackstein J.H."/>
            <person name="Baker S.E."/>
            <person name="Grigoriev I.V."/>
            <person name="O'Malley M.A."/>
        </authorList>
    </citation>
    <scope>NUCLEOTIDE SEQUENCE [LARGE SCALE GENOMIC DNA]</scope>
    <source>
        <strain evidence="2">finn</strain>
    </source>
</reference>
<reference evidence="1 2" key="2">
    <citation type="submission" date="2016-08" db="EMBL/GenBank/DDBJ databases">
        <title>Pervasive Adenine N6-methylation of Active Genes in Fungi.</title>
        <authorList>
            <consortium name="DOE Joint Genome Institute"/>
            <person name="Mondo S.J."/>
            <person name="Dannebaum R.O."/>
            <person name="Kuo R.C."/>
            <person name="Labutti K."/>
            <person name="Haridas S."/>
            <person name="Kuo A."/>
            <person name="Salamov A."/>
            <person name="Ahrendt S.R."/>
            <person name="Lipzen A."/>
            <person name="Sullivan W."/>
            <person name="Andreopoulos W.B."/>
            <person name="Clum A."/>
            <person name="Lindquist E."/>
            <person name="Daum C."/>
            <person name="Ramamoorthy G.K."/>
            <person name="Gryganskyi A."/>
            <person name="Culley D."/>
            <person name="Magnuson J.K."/>
            <person name="James T.Y."/>
            <person name="O'Malley M.A."/>
            <person name="Stajich J.E."/>
            <person name="Spatafora J.W."/>
            <person name="Visel A."/>
            <person name="Grigoriev I.V."/>
        </authorList>
    </citation>
    <scope>NUCLEOTIDE SEQUENCE [LARGE SCALE GENOMIC DNA]</scope>
    <source>
        <strain evidence="2">finn</strain>
    </source>
</reference>
<comment type="caution">
    <text evidence="1">The sequence shown here is derived from an EMBL/GenBank/DDBJ whole genome shotgun (WGS) entry which is preliminary data.</text>
</comment>
<dbReference type="AlphaFoldDB" id="A0A1Y1VGW7"/>
<evidence type="ECO:0000313" key="1">
    <source>
        <dbReference type="EMBL" id="ORX55966.1"/>
    </source>
</evidence>
<dbReference type="Proteomes" id="UP000193719">
    <property type="component" value="Unassembled WGS sequence"/>
</dbReference>
<organism evidence="1 2">
    <name type="scientific">Piromyces finnis</name>
    <dbReference type="NCBI Taxonomy" id="1754191"/>
    <lineage>
        <taxon>Eukaryota</taxon>
        <taxon>Fungi</taxon>
        <taxon>Fungi incertae sedis</taxon>
        <taxon>Chytridiomycota</taxon>
        <taxon>Chytridiomycota incertae sedis</taxon>
        <taxon>Neocallimastigomycetes</taxon>
        <taxon>Neocallimastigales</taxon>
        <taxon>Neocallimastigaceae</taxon>
        <taxon>Piromyces</taxon>
    </lineage>
</organism>
<keyword evidence="2" id="KW-1185">Reference proteome</keyword>
<name>A0A1Y1VGW7_9FUNG</name>
<protein>
    <submittedName>
        <fullName evidence="1">Uncharacterized protein</fullName>
    </submittedName>
</protein>
<evidence type="ECO:0000313" key="2">
    <source>
        <dbReference type="Proteomes" id="UP000193719"/>
    </source>
</evidence>
<dbReference type="STRING" id="1754191.A0A1Y1VGW7"/>